<dbReference type="RefSeq" id="WP_054519631.1">
    <property type="nucleotide sequence ID" value="NZ_CP008874.1"/>
</dbReference>
<name>A0A0F7P9G0_9EURY</name>
<feature type="domain" description="Glycosyltransferase subfamily 4-like N-terminal" evidence="1">
    <location>
        <begin position="6"/>
        <end position="51"/>
    </location>
</feature>
<dbReference type="GO" id="GO:0016757">
    <property type="term" value="F:glycosyltransferase activity"/>
    <property type="evidence" value="ECO:0007669"/>
    <property type="project" value="TreeGrafter"/>
</dbReference>
<evidence type="ECO:0000313" key="5">
    <source>
        <dbReference type="Proteomes" id="UP000069906"/>
    </source>
</evidence>
<organism evidence="2 5">
    <name type="scientific">Halanaeroarchaeum sulfurireducens</name>
    <dbReference type="NCBI Taxonomy" id="1604004"/>
    <lineage>
        <taxon>Archaea</taxon>
        <taxon>Methanobacteriati</taxon>
        <taxon>Methanobacteriota</taxon>
        <taxon>Stenosarchaea group</taxon>
        <taxon>Halobacteria</taxon>
        <taxon>Halobacteriales</taxon>
        <taxon>Halobacteriaceae</taxon>
        <taxon>Halanaeroarchaeum</taxon>
    </lineage>
</organism>
<gene>
    <name evidence="3" type="ORF">HLASA_0921</name>
    <name evidence="2" type="ORF">HLASF_0931</name>
</gene>
<dbReference type="HOGENOM" id="CLU_2419902_0_0_2"/>
<dbReference type="Proteomes" id="UP000060390">
    <property type="component" value="Chromosome"/>
</dbReference>
<evidence type="ECO:0000259" key="1">
    <source>
        <dbReference type="Pfam" id="PF13439"/>
    </source>
</evidence>
<reference evidence="2 5" key="1">
    <citation type="journal article" date="2015" name="ISME J.">
        <title>Elemental sulfur and acetate can support life of a novel strictly anaerobic haloarchaeon.</title>
        <authorList>
            <person name="Sorokin D.Y."/>
            <person name="Kublanov I.V."/>
            <person name="Gavrilov S.N."/>
            <person name="Rojo D."/>
            <person name="Roman P."/>
            <person name="Golyshin P.N."/>
            <person name="Slepak V.Z."/>
            <person name="Smedile F."/>
            <person name="Ferrer M."/>
            <person name="Messina E."/>
            <person name="La Cono V."/>
            <person name="Yakimov M.M."/>
        </authorList>
    </citation>
    <scope>NUCLEOTIDE SEQUENCE [LARGE SCALE GENOMIC DNA]</scope>
    <source>
        <strain evidence="2 5">HSR2</strain>
    </source>
</reference>
<dbReference type="EMBL" id="CP008874">
    <property type="protein sequence ID" value="AKH97422.1"/>
    <property type="molecule type" value="Genomic_DNA"/>
</dbReference>
<keyword evidence="5" id="KW-1185">Reference proteome</keyword>
<accession>A0A0F7P9G0</accession>
<dbReference type="Pfam" id="PF13439">
    <property type="entry name" value="Glyco_transf_4"/>
    <property type="match status" value="1"/>
</dbReference>
<evidence type="ECO:0000313" key="2">
    <source>
        <dbReference type="EMBL" id="AKH97422.1"/>
    </source>
</evidence>
<sequence length="91" mass="10164">MFRWCIRSLGRWTFDQADVVFCYTETDKNLVRDLGVHSRIEVVPNGIDTERFTPEGPGSDLVKSDGPVVLFVGRLVEGKRPGIAIEASRPS</sequence>
<dbReference type="EMBL" id="CP011564">
    <property type="protein sequence ID" value="ALG81818.1"/>
    <property type="molecule type" value="Genomic_DNA"/>
</dbReference>
<proteinExistence type="predicted"/>
<evidence type="ECO:0000313" key="3">
    <source>
        <dbReference type="EMBL" id="ALG81818.1"/>
    </source>
</evidence>
<dbReference type="Proteomes" id="UP000069906">
    <property type="component" value="Chromosome"/>
</dbReference>
<dbReference type="KEGG" id="hsu:HLASF_0931"/>
<dbReference type="KEGG" id="hsf:HLASA_0921"/>
<keyword evidence="2" id="KW-0808">Transferase</keyword>
<dbReference type="Gene3D" id="3.40.50.2000">
    <property type="entry name" value="Glycogen Phosphorylase B"/>
    <property type="match status" value="2"/>
</dbReference>
<dbReference type="PANTHER" id="PTHR45947:SF3">
    <property type="entry name" value="SULFOQUINOVOSYL TRANSFERASE SQD2"/>
    <property type="match status" value="1"/>
</dbReference>
<protein>
    <submittedName>
        <fullName evidence="2">Group 1 glycosyl transferase</fullName>
    </submittedName>
</protein>
<dbReference type="GeneID" id="41532904"/>
<dbReference type="STRING" id="1604004.HLASA_0921"/>
<dbReference type="InterPro" id="IPR028098">
    <property type="entry name" value="Glyco_trans_4-like_N"/>
</dbReference>
<dbReference type="AlphaFoldDB" id="A0A0F7P9G0"/>
<dbReference type="InterPro" id="IPR050194">
    <property type="entry name" value="Glycosyltransferase_grp1"/>
</dbReference>
<reference evidence="4" key="2">
    <citation type="submission" date="2015-05" db="EMBL/GenBank/DDBJ databases">
        <title>Complete genome sequence of Halanaeroarchaeum sulfurireducens type strain M27-SA2, a sulfate-reducer haloarchaeon from marine anoxic lake Medee.</title>
        <authorList>
            <person name="Messina E."/>
            <person name="Kublanov I.V."/>
            <person name="Toshchakov S."/>
            <person name="Arcadi E."/>
            <person name="La Spada G."/>
            <person name="La Cono V."/>
            <person name="Yakimov M.M."/>
        </authorList>
    </citation>
    <scope>NUCLEOTIDE SEQUENCE [LARGE SCALE GENOMIC DNA]</scope>
    <source>
        <strain evidence="4">M27-SA2</strain>
    </source>
</reference>
<dbReference type="SUPFAM" id="SSF53756">
    <property type="entry name" value="UDP-Glycosyltransferase/glycogen phosphorylase"/>
    <property type="match status" value="1"/>
</dbReference>
<dbReference type="OrthoDB" id="132546at2157"/>
<dbReference type="PANTHER" id="PTHR45947">
    <property type="entry name" value="SULFOQUINOVOSYL TRANSFERASE SQD2"/>
    <property type="match status" value="1"/>
</dbReference>
<dbReference type="PATRIC" id="fig|1604004.4.peg.972"/>
<evidence type="ECO:0000313" key="4">
    <source>
        <dbReference type="Proteomes" id="UP000060390"/>
    </source>
</evidence>
<reference evidence="3 4" key="3">
    <citation type="journal article" date="2016" name="Stand. Genomic Sci.">
        <title>Complete genome sequence of 'Halanaeroarchaeum sulfurireducens' M27-SA2, a sulfur-reducing and acetate-oxidizing haloarchaeon from the deep-sea hypersaline anoxic lake Medee.</title>
        <authorList>
            <person name="Messina E."/>
            <person name="Sorokin D.Y."/>
            <person name="Kublanov I.V."/>
            <person name="Toshchakov S."/>
            <person name="Lopatina A."/>
            <person name="Arcadi E."/>
            <person name="Smedile F."/>
            <person name="La Spada G."/>
            <person name="La Cono V."/>
            <person name="Yakimov M.M."/>
        </authorList>
    </citation>
    <scope>NUCLEOTIDE SEQUENCE [LARGE SCALE GENOMIC DNA]</scope>
    <source>
        <strain evidence="3 4">M27-SA2</strain>
    </source>
</reference>